<evidence type="ECO:0000313" key="3">
    <source>
        <dbReference type="Proteomes" id="UP000008281"/>
    </source>
</evidence>
<evidence type="ECO:0000313" key="2">
    <source>
        <dbReference type="EMBL" id="EFP13340.1"/>
    </source>
</evidence>
<proteinExistence type="predicted"/>
<gene>
    <name evidence="2" type="ORF">CRE_05306</name>
</gene>
<feature type="transmembrane region" description="Helical" evidence="1">
    <location>
        <begin position="13"/>
        <end position="36"/>
    </location>
</feature>
<dbReference type="FunCoup" id="E3NPJ4">
    <property type="interactions" value="425"/>
</dbReference>
<sequence length="91" mass="10915">MFETSGQAGPRKILISAMSMTIFLTSLAIFIHWMWFSKYDMVIGKRLRKNALKYGDRLYMKGLALPSSYYTELKQRKEERRKEELELERMR</sequence>
<keyword evidence="1" id="KW-0812">Transmembrane</keyword>
<dbReference type="eggNOG" id="ENOG502TJ47">
    <property type="taxonomic scope" value="Eukaryota"/>
</dbReference>
<dbReference type="InParanoid" id="E3NPJ4"/>
<dbReference type="AlphaFoldDB" id="E3NPJ4"/>
<keyword evidence="3" id="KW-1185">Reference proteome</keyword>
<name>E3NPJ4_CAERE</name>
<dbReference type="HOGENOM" id="CLU_187891_0_0_1"/>
<reference evidence="2" key="1">
    <citation type="submission" date="2007-07" db="EMBL/GenBank/DDBJ databases">
        <title>PCAP assembly of the Caenorhabditis remanei genome.</title>
        <authorList>
            <consortium name="The Caenorhabditis remanei Sequencing Consortium"/>
            <person name="Wilson R.K."/>
        </authorList>
    </citation>
    <scope>NUCLEOTIDE SEQUENCE [LARGE SCALE GENOMIC DNA]</scope>
    <source>
        <strain evidence="2">PB4641</strain>
    </source>
</reference>
<accession>E3NPJ4</accession>
<evidence type="ECO:0000256" key="1">
    <source>
        <dbReference type="SAM" id="Phobius"/>
    </source>
</evidence>
<organism evidence="3">
    <name type="scientific">Caenorhabditis remanei</name>
    <name type="common">Caenorhabditis vulgaris</name>
    <dbReference type="NCBI Taxonomy" id="31234"/>
    <lineage>
        <taxon>Eukaryota</taxon>
        <taxon>Metazoa</taxon>
        <taxon>Ecdysozoa</taxon>
        <taxon>Nematoda</taxon>
        <taxon>Chromadorea</taxon>
        <taxon>Rhabditida</taxon>
        <taxon>Rhabditina</taxon>
        <taxon>Rhabditomorpha</taxon>
        <taxon>Rhabditoidea</taxon>
        <taxon>Rhabditidae</taxon>
        <taxon>Peloderinae</taxon>
        <taxon>Caenorhabditis</taxon>
    </lineage>
</organism>
<keyword evidence="1" id="KW-1133">Transmembrane helix</keyword>
<dbReference type="OrthoDB" id="5848355at2759"/>
<dbReference type="OMA" id="LAIFIHW"/>
<protein>
    <submittedName>
        <fullName evidence="2">Uncharacterized protein</fullName>
    </submittedName>
</protein>
<dbReference type="Proteomes" id="UP000008281">
    <property type="component" value="Unassembled WGS sequence"/>
</dbReference>
<dbReference type="EMBL" id="DS269379">
    <property type="protein sequence ID" value="EFP13340.1"/>
    <property type="molecule type" value="Genomic_DNA"/>
</dbReference>
<keyword evidence="1" id="KW-0472">Membrane</keyword>